<dbReference type="HAMAP" id="MF_01482">
    <property type="entry name" value="Mca"/>
    <property type="match status" value="1"/>
</dbReference>
<keyword evidence="1 2" id="KW-0862">Zinc</keyword>
<comment type="function">
    <text evidence="2">A mycothiol (MSH, N-acetylcysteinyl-glucosaminyl-inositol) S-conjugate amidase, it recycles conjugated MSH to the N-acetyl cysteine conjugate (AcCys S-conjugate, a mercapturic acid) and the MSH precursor. Involved in MSH-dependent detoxification of a number of alkylating agents and antibiotics.</text>
</comment>
<dbReference type="AlphaFoldDB" id="A0AB39BKM1"/>
<evidence type="ECO:0000256" key="1">
    <source>
        <dbReference type="ARBA" id="ARBA00022833"/>
    </source>
</evidence>
<comment type="catalytic activity">
    <reaction evidence="2">
        <text>mycothiol S-conjugate + H2O = an N-acetyl-L-cysteine-S-conjugate + 1D-myo-inositol 2-amino-2-deoxy-alpha-D-glucopyranoside</text>
        <dbReference type="Rhea" id="RHEA:36543"/>
        <dbReference type="ChEBI" id="CHEBI:15377"/>
        <dbReference type="ChEBI" id="CHEBI:58718"/>
        <dbReference type="ChEBI" id="CHEBI:58886"/>
        <dbReference type="ChEBI" id="CHEBI:59633"/>
        <dbReference type="EC" id="3.5.1.115"/>
    </reaction>
</comment>
<feature type="binding site" evidence="2">
    <location>
        <position position="137"/>
    </location>
    <ligand>
        <name>Zn(2+)</name>
        <dbReference type="ChEBI" id="CHEBI:29105"/>
    </ligand>
</feature>
<reference evidence="3" key="1">
    <citation type="submission" date="2024-05" db="EMBL/GenBank/DDBJ databases">
        <title>Herbiconiux sp. A18JL235.</title>
        <authorList>
            <person name="Zhang G."/>
        </authorList>
    </citation>
    <scope>NUCLEOTIDE SEQUENCE</scope>
    <source>
        <strain evidence="3">A18JL235</strain>
    </source>
</reference>
<keyword evidence="2" id="KW-0479">Metal-binding</keyword>
<dbReference type="PANTHER" id="PTHR12993:SF11">
    <property type="entry name" value="N-ACETYLGLUCOSAMINYL-PHOSPHATIDYLINOSITOL DE-N-ACETYLASE"/>
    <property type="match status" value="1"/>
</dbReference>
<evidence type="ECO:0000256" key="2">
    <source>
        <dbReference type="HAMAP-Rule" id="MF_01482"/>
    </source>
</evidence>
<keyword evidence="2" id="KW-0378">Hydrolase</keyword>
<dbReference type="PANTHER" id="PTHR12993">
    <property type="entry name" value="N-ACETYLGLUCOSAMINYL-PHOSPHATIDYLINOSITOL DE-N-ACETYLASE-RELATED"/>
    <property type="match status" value="1"/>
</dbReference>
<dbReference type="GO" id="GO:0008270">
    <property type="term" value="F:zinc ion binding"/>
    <property type="evidence" value="ECO:0007669"/>
    <property type="project" value="UniProtKB-UniRule"/>
</dbReference>
<sequence length="303" mass="33900">MAVHAHPDDESSKGAATYAYYLDRGVEVMVVSCTGGERGSVLNEKLEPRAWAERDMAGLRRVEMAAAQAVVGFEHRWLGYADSGYQEPGSDDVVPTNAFSVIPVEISAAPLVRLIREFKPQVLVTYDENGGYPHADHIRCHEVSARAYEAAADPDAYPELGEPWAVSKLYYDQIMNPRRFQAVFDLLSVEAPEHPFLKQLTEMRERRTEEWPYVATVRVPAVDFFDARDAALRAHASQVAPDHPFFFWPDDLSKRAWPYEDFQLAKSRIPAVDDESDLFDGVVDTDAVGTPVDEQPGNDAVRA</sequence>
<gene>
    <name evidence="2 3" type="primary">mca</name>
    <name evidence="3" type="ORF">ABFY20_07460</name>
</gene>
<dbReference type="GO" id="GO:0010127">
    <property type="term" value="P:mycothiol-dependent detoxification"/>
    <property type="evidence" value="ECO:0007669"/>
    <property type="project" value="UniProtKB-UniRule"/>
</dbReference>
<feature type="binding site" evidence="2">
    <location>
        <position position="9"/>
    </location>
    <ligand>
        <name>Zn(2+)</name>
        <dbReference type="ChEBI" id="CHEBI:29105"/>
    </ligand>
</feature>
<evidence type="ECO:0000313" key="3">
    <source>
        <dbReference type="EMBL" id="XDI06931.1"/>
    </source>
</evidence>
<accession>A0AB39BKM1</accession>
<feature type="binding site" evidence="2">
    <location>
        <position position="6"/>
    </location>
    <ligand>
        <name>Zn(2+)</name>
        <dbReference type="ChEBI" id="CHEBI:29105"/>
    </ligand>
</feature>
<dbReference type="InterPro" id="IPR024078">
    <property type="entry name" value="LmbE-like_dom_sf"/>
</dbReference>
<dbReference type="EMBL" id="CP162511">
    <property type="protein sequence ID" value="XDI06931.1"/>
    <property type="molecule type" value="Genomic_DNA"/>
</dbReference>
<dbReference type="Pfam" id="PF02585">
    <property type="entry name" value="PIG-L"/>
    <property type="match status" value="1"/>
</dbReference>
<dbReference type="RefSeq" id="WP_368499310.1">
    <property type="nucleotide sequence ID" value="NZ_CP162511.1"/>
</dbReference>
<dbReference type="EC" id="3.5.1.115" evidence="2"/>
<dbReference type="InterPro" id="IPR017811">
    <property type="entry name" value="Mca"/>
</dbReference>
<dbReference type="GO" id="GO:0010126">
    <property type="term" value="P:mycothiol metabolic process"/>
    <property type="evidence" value="ECO:0007669"/>
    <property type="project" value="UniProtKB-UniRule"/>
</dbReference>
<dbReference type="SUPFAM" id="SSF102588">
    <property type="entry name" value="LmbE-like"/>
    <property type="match status" value="1"/>
</dbReference>
<comment type="cofactor">
    <cofactor evidence="2">
        <name>Zn(2+)</name>
        <dbReference type="ChEBI" id="CHEBI:29105"/>
    </cofactor>
    <text evidence="2">Binds 1 zinc ion per subunit.</text>
</comment>
<dbReference type="InterPro" id="IPR003737">
    <property type="entry name" value="GlcNAc_PI_deacetylase-related"/>
</dbReference>
<organism evidence="3">
    <name type="scientific">Herbiconiux sp. A18JL235</name>
    <dbReference type="NCBI Taxonomy" id="3152363"/>
    <lineage>
        <taxon>Bacteria</taxon>
        <taxon>Bacillati</taxon>
        <taxon>Actinomycetota</taxon>
        <taxon>Actinomycetes</taxon>
        <taxon>Micrococcales</taxon>
        <taxon>Microbacteriaceae</taxon>
        <taxon>Herbiconiux</taxon>
    </lineage>
</organism>
<proteinExistence type="inferred from homology"/>
<dbReference type="GO" id="GO:0016811">
    <property type="term" value="F:hydrolase activity, acting on carbon-nitrogen (but not peptide) bonds, in linear amides"/>
    <property type="evidence" value="ECO:0007669"/>
    <property type="project" value="TreeGrafter"/>
</dbReference>
<comment type="subunit">
    <text evidence="2">Monomer.</text>
</comment>
<dbReference type="NCBIfam" id="TIGR03446">
    <property type="entry name" value="mycothiol_Mca"/>
    <property type="match status" value="1"/>
</dbReference>
<comment type="similarity">
    <text evidence="2">Belongs to the MshB deacetylase family. Mca subfamily.</text>
</comment>
<name>A0AB39BKM1_9MICO</name>
<dbReference type="Gene3D" id="3.40.50.10320">
    <property type="entry name" value="LmbE-like"/>
    <property type="match status" value="1"/>
</dbReference>
<protein>
    <recommendedName>
        <fullName evidence="2">Mycothiol S-conjugate amidase</fullName>
        <ecNumber evidence="2">3.5.1.115</ecNumber>
    </recommendedName>
</protein>